<organism evidence="1 2">
    <name type="scientific">Allacma fusca</name>
    <dbReference type="NCBI Taxonomy" id="39272"/>
    <lineage>
        <taxon>Eukaryota</taxon>
        <taxon>Metazoa</taxon>
        <taxon>Ecdysozoa</taxon>
        <taxon>Arthropoda</taxon>
        <taxon>Hexapoda</taxon>
        <taxon>Collembola</taxon>
        <taxon>Symphypleona</taxon>
        <taxon>Sminthuridae</taxon>
        <taxon>Allacma</taxon>
    </lineage>
</organism>
<evidence type="ECO:0000313" key="2">
    <source>
        <dbReference type="Proteomes" id="UP000708208"/>
    </source>
</evidence>
<accession>A0A8J2K2J0</accession>
<reference evidence="1" key="1">
    <citation type="submission" date="2021-06" db="EMBL/GenBank/DDBJ databases">
        <authorList>
            <person name="Hodson N. C."/>
            <person name="Mongue J. A."/>
            <person name="Jaron S. K."/>
        </authorList>
    </citation>
    <scope>NUCLEOTIDE SEQUENCE</scope>
</reference>
<comment type="caution">
    <text evidence="1">The sequence shown here is derived from an EMBL/GenBank/DDBJ whole genome shotgun (WGS) entry which is preliminary data.</text>
</comment>
<keyword evidence="2" id="KW-1185">Reference proteome</keyword>
<dbReference type="Proteomes" id="UP000708208">
    <property type="component" value="Unassembled WGS sequence"/>
</dbReference>
<name>A0A8J2K2J0_9HEXA</name>
<proteinExistence type="predicted"/>
<gene>
    <name evidence="1" type="ORF">AFUS01_LOCUS7855</name>
</gene>
<feature type="non-terminal residue" evidence="1">
    <location>
        <position position="1"/>
    </location>
</feature>
<protein>
    <submittedName>
        <fullName evidence="1">Uncharacterized protein</fullName>
    </submittedName>
</protein>
<dbReference type="EMBL" id="CAJVCH010053703">
    <property type="protein sequence ID" value="CAG7718463.1"/>
    <property type="molecule type" value="Genomic_DNA"/>
</dbReference>
<evidence type="ECO:0000313" key="1">
    <source>
        <dbReference type="EMBL" id="CAG7718463.1"/>
    </source>
</evidence>
<sequence length="12" mass="1431">MVQEGAHLRYNL</sequence>